<proteinExistence type="predicted"/>
<evidence type="ECO:0000313" key="1">
    <source>
        <dbReference type="EMBL" id="QQP84534.1"/>
    </source>
</evidence>
<gene>
    <name evidence="1" type="ORF">JHT90_08915</name>
</gene>
<protein>
    <submittedName>
        <fullName evidence="1">Uncharacterized protein</fullName>
    </submittedName>
</protein>
<organism evidence="1 2">
    <name type="scientific">Entomomonas asaccharolytica</name>
    <dbReference type="NCBI Taxonomy" id="2785331"/>
    <lineage>
        <taxon>Bacteria</taxon>
        <taxon>Pseudomonadati</taxon>
        <taxon>Pseudomonadota</taxon>
        <taxon>Gammaproteobacteria</taxon>
        <taxon>Pseudomonadales</taxon>
        <taxon>Pseudomonadaceae</taxon>
        <taxon>Entomomonas</taxon>
    </lineage>
</organism>
<dbReference type="Proteomes" id="UP000595278">
    <property type="component" value="Chromosome"/>
</dbReference>
<dbReference type="PROSITE" id="PS51257">
    <property type="entry name" value="PROKAR_LIPOPROTEIN"/>
    <property type="match status" value="1"/>
</dbReference>
<sequence length="154" mass="16445">MKKIIAVSLLTTITMVGCMQIGGQAIPEPRAGFQATNTLPYTKAKVYQTSLDALNESGVIILNEKKDVSISTDYVAGPTQLVALGLLGSNSTCYKYLITLSGTDKKVVLNVKAFLESSGNAVQSWRDVSGKNSEAVKSIQDALIEKIESKLSNS</sequence>
<keyword evidence="2" id="KW-1185">Reference proteome</keyword>
<dbReference type="AlphaFoldDB" id="A0A974NDI9"/>
<evidence type="ECO:0000313" key="2">
    <source>
        <dbReference type="Proteomes" id="UP000595278"/>
    </source>
</evidence>
<accession>A0A974NDI9</accession>
<dbReference type="KEGG" id="eaz:JHT90_08915"/>
<name>A0A974NDI9_9GAMM</name>
<dbReference type="EMBL" id="CP067393">
    <property type="protein sequence ID" value="QQP84534.1"/>
    <property type="molecule type" value="Genomic_DNA"/>
</dbReference>
<reference evidence="1 2" key="1">
    <citation type="submission" date="2021-01" db="EMBL/GenBank/DDBJ databases">
        <title>Entomomonas sp. F2A isolated from a house cricket (Acheta domesticus).</title>
        <authorList>
            <person name="Spergser J."/>
            <person name="Busse H.-J."/>
        </authorList>
    </citation>
    <scope>NUCLEOTIDE SEQUENCE [LARGE SCALE GENOMIC DNA]</scope>
    <source>
        <strain evidence="1 2">F2A</strain>
    </source>
</reference>
<dbReference type="RefSeq" id="WP_201090431.1">
    <property type="nucleotide sequence ID" value="NZ_CP067393.1"/>
</dbReference>